<accession>A0A212R6K5</accession>
<dbReference type="RefSeq" id="WP_165769535.1">
    <property type="nucleotide sequence ID" value="NZ_FYEH01000006.1"/>
</dbReference>
<dbReference type="Proteomes" id="UP000197065">
    <property type="component" value="Unassembled WGS sequence"/>
</dbReference>
<dbReference type="AlphaFoldDB" id="A0A212R6K5"/>
<reference evidence="1 2" key="1">
    <citation type="submission" date="2017-06" db="EMBL/GenBank/DDBJ databases">
        <authorList>
            <person name="Kim H.J."/>
            <person name="Triplett B.A."/>
        </authorList>
    </citation>
    <scope>NUCLEOTIDE SEQUENCE [LARGE SCALE GENOMIC DNA]</scope>
    <source>
        <strain evidence="1 2">B29T1</strain>
    </source>
</reference>
<keyword evidence="2" id="KW-1185">Reference proteome</keyword>
<dbReference type="EMBL" id="FYEH01000006">
    <property type="protein sequence ID" value="SNB67792.1"/>
    <property type="molecule type" value="Genomic_DNA"/>
</dbReference>
<gene>
    <name evidence="1" type="ORF">SAMN07250955_10652</name>
</gene>
<name>A0A212R6K5_9PROT</name>
<protein>
    <submittedName>
        <fullName evidence="1">Uncharacterized protein</fullName>
    </submittedName>
</protein>
<organism evidence="1 2">
    <name type="scientific">Arboricoccus pini</name>
    <dbReference type="NCBI Taxonomy" id="1963835"/>
    <lineage>
        <taxon>Bacteria</taxon>
        <taxon>Pseudomonadati</taxon>
        <taxon>Pseudomonadota</taxon>
        <taxon>Alphaproteobacteria</taxon>
        <taxon>Geminicoccales</taxon>
        <taxon>Geminicoccaceae</taxon>
        <taxon>Arboricoccus</taxon>
    </lineage>
</organism>
<sequence length="58" mass="6331">MLQRLQFPCILCLRLLSVAVSVLLLGAIPNPWISVPLVVAATLHALCEIHKVEADGRQ</sequence>
<proteinExistence type="predicted"/>
<evidence type="ECO:0000313" key="2">
    <source>
        <dbReference type="Proteomes" id="UP000197065"/>
    </source>
</evidence>
<evidence type="ECO:0000313" key="1">
    <source>
        <dbReference type="EMBL" id="SNB67792.1"/>
    </source>
</evidence>